<gene>
    <name evidence="1" type="ORF">KG104_02065</name>
</gene>
<accession>A0A975S8M1</accession>
<evidence type="ECO:0000313" key="1">
    <source>
        <dbReference type="EMBL" id="QWQ37816.1"/>
    </source>
</evidence>
<dbReference type="KEGG" id="asun:KG104_02065"/>
<dbReference type="RefSeq" id="WP_207348471.1">
    <property type="nucleotide sequence ID" value="NZ_CP076456.1"/>
</dbReference>
<dbReference type="EMBL" id="CP076456">
    <property type="protein sequence ID" value="QWQ37816.1"/>
    <property type="molecule type" value="Genomic_DNA"/>
</dbReference>
<reference evidence="1" key="1">
    <citation type="submission" date="2021-06" db="EMBL/GenBank/DDBJ databases">
        <title>Novel species in genus Arthrobacter.</title>
        <authorList>
            <person name="Zhang G."/>
        </authorList>
    </citation>
    <scope>NUCLEOTIDE SEQUENCE</scope>
    <source>
        <strain evidence="1">Zg-ZUI122</strain>
    </source>
</reference>
<dbReference type="Proteomes" id="UP000680588">
    <property type="component" value="Chromosome"/>
</dbReference>
<evidence type="ECO:0000313" key="2">
    <source>
        <dbReference type="Proteomes" id="UP000680588"/>
    </source>
</evidence>
<protein>
    <submittedName>
        <fullName evidence="1">YbdD/YjiX family protein</fullName>
    </submittedName>
</protein>
<sequence length="60" mass="7037">MRDGLRGFVRFFRDVMGEDAYRKYVSFHRASGCTGPLLSEREFWKDKMDRQDANPAGRCC</sequence>
<keyword evidence="2" id="KW-1185">Reference proteome</keyword>
<name>A0A975S8M1_9MICC</name>
<dbReference type="AlphaFoldDB" id="A0A975S8M1"/>
<dbReference type="Pfam" id="PF04328">
    <property type="entry name" value="Sel_put"/>
    <property type="match status" value="1"/>
</dbReference>
<organism evidence="1 2">
    <name type="scientific">Arthrobacter sunyaminii</name>
    <dbReference type="NCBI Taxonomy" id="2816859"/>
    <lineage>
        <taxon>Bacteria</taxon>
        <taxon>Bacillati</taxon>
        <taxon>Actinomycetota</taxon>
        <taxon>Actinomycetes</taxon>
        <taxon>Micrococcales</taxon>
        <taxon>Micrococcaceae</taxon>
        <taxon>Arthrobacter</taxon>
    </lineage>
</organism>
<proteinExistence type="predicted"/>
<dbReference type="InterPro" id="IPR007423">
    <property type="entry name" value="Sel_put"/>
</dbReference>